<dbReference type="Gene3D" id="1.25.40.10">
    <property type="entry name" value="Tetratricopeptide repeat domain"/>
    <property type="match status" value="2"/>
</dbReference>
<keyword evidence="6" id="KW-0418">Kinase</keyword>
<evidence type="ECO:0000256" key="1">
    <source>
        <dbReference type="ARBA" id="ARBA00000085"/>
    </source>
</evidence>
<evidence type="ECO:0000256" key="6">
    <source>
        <dbReference type="ARBA" id="ARBA00022777"/>
    </source>
</evidence>
<accession>A0AAE3SPJ3</accession>
<dbReference type="InterPro" id="IPR003594">
    <property type="entry name" value="HATPase_dom"/>
</dbReference>
<keyword evidence="3" id="KW-0597">Phosphoprotein</keyword>
<dbReference type="SUPFAM" id="SSF48452">
    <property type="entry name" value="TPR-like"/>
    <property type="match status" value="2"/>
</dbReference>
<evidence type="ECO:0000256" key="5">
    <source>
        <dbReference type="ARBA" id="ARBA00022741"/>
    </source>
</evidence>
<keyword evidence="4" id="KW-0808">Transferase</keyword>
<dbReference type="PANTHER" id="PTHR41523">
    <property type="entry name" value="TWO-COMPONENT SYSTEM SENSOR PROTEIN"/>
    <property type="match status" value="1"/>
</dbReference>
<proteinExistence type="predicted"/>
<evidence type="ECO:0000256" key="8">
    <source>
        <dbReference type="PROSITE-ProRule" id="PRU00339"/>
    </source>
</evidence>
<keyword evidence="7" id="KW-0067">ATP-binding</keyword>
<evidence type="ECO:0000256" key="9">
    <source>
        <dbReference type="SAM" id="Phobius"/>
    </source>
</evidence>
<dbReference type="PANTHER" id="PTHR41523:SF8">
    <property type="entry name" value="ETHYLENE RESPONSE SENSOR PROTEIN"/>
    <property type="match status" value="1"/>
</dbReference>
<comment type="caution">
    <text evidence="11">The sequence shown here is derived from an EMBL/GenBank/DDBJ whole genome shotgun (WGS) entry which is preliminary data.</text>
</comment>
<dbReference type="InterPro" id="IPR011990">
    <property type="entry name" value="TPR-like_helical_dom_sf"/>
</dbReference>
<dbReference type="SMART" id="SM00028">
    <property type="entry name" value="TPR"/>
    <property type="match status" value="7"/>
</dbReference>
<gene>
    <name evidence="11" type="ORF">OO016_11790</name>
</gene>
<protein>
    <recommendedName>
        <fullName evidence="2">histidine kinase</fullName>
        <ecNumber evidence="2">2.7.13.3</ecNumber>
    </recommendedName>
</protein>
<keyword evidence="5" id="KW-0547">Nucleotide-binding</keyword>
<keyword evidence="9" id="KW-0812">Transmembrane</keyword>
<dbReference type="InterPro" id="IPR005467">
    <property type="entry name" value="His_kinase_dom"/>
</dbReference>
<feature type="domain" description="Histidine kinase" evidence="10">
    <location>
        <begin position="460"/>
        <end position="652"/>
    </location>
</feature>
<dbReference type="PROSITE" id="PS50005">
    <property type="entry name" value="TPR"/>
    <property type="match status" value="2"/>
</dbReference>
<dbReference type="PROSITE" id="PS50109">
    <property type="entry name" value="HIS_KIN"/>
    <property type="match status" value="1"/>
</dbReference>
<dbReference type="Pfam" id="PF13424">
    <property type="entry name" value="TPR_12"/>
    <property type="match status" value="1"/>
</dbReference>
<keyword evidence="8" id="KW-0802">TPR repeat</keyword>
<organism evidence="11 12">
    <name type="scientific">Lentiprolixibacter aurantiacus</name>
    <dbReference type="NCBI Taxonomy" id="2993939"/>
    <lineage>
        <taxon>Bacteria</taxon>
        <taxon>Pseudomonadati</taxon>
        <taxon>Bacteroidota</taxon>
        <taxon>Flavobacteriia</taxon>
        <taxon>Flavobacteriales</taxon>
        <taxon>Flavobacteriaceae</taxon>
        <taxon>Lentiprolixibacter</taxon>
    </lineage>
</organism>
<dbReference type="InterPro" id="IPR036890">
    <property type="entry name" value="HATPase_C_sf"/>
</dbReference>
<dbReference type="GO" id="GO:0005524">
    <property type="term" value="F:ATP binding"/>
    <property type="evidence" value="ECO:0007669"/>
    <property type="project" value="UniProtKB-KW"/>
</dbReference>
<feature type="transmembrane region" description="Helical" evidence="9">
    <location>
        <begin position="418"/>
        <end position="437"/>
    </location>
</feature>
<dbReference type="InterPro" id="IPR019734">
    <property type="entry name" value="TPR_rpt"/>
</dbReference>
<keyword evidence="12" id="KW-1185">Reference proteome</keyword>
<dbReference type="Proteomes" id="UP001207116">
    <property type="component" value="Unassembled WGS sequence"/>
</dbReference>
<dbReference type="Pfam" id="PF02518">
    <property type="entry name" value="HATPase_c"/>
    <property type="match status" value="1"/>
</dbReference>
<dbReference type="SUPFAM" id="SSF55874">
    <property type="entry name" value="ATPase domain of HSP90 chaperone/DNA topoisomerase II/histidine kinase"/>
    <property type="match status" value="1"/>
</dbReference>
<dbReference type="Gene3D" id="3.30.450.20">
    <property type="entry name" value="PAS domain"/>
    <property type="match status" value="1"/>
</dbReference>
<name>A0AAE3SPJ3_9FLAO</name>
<evidence type="ECO:0000256" key="3">
    <source>
        <dbReference type="ARBA" id="ARBA00022553"/>
    </source>
</evidence>
<evidence type="ECO:0000256" key="7">
    <source>
        <dbReference type="ARBA" id="ARBA00022840"/>
    </source>
</evidence>
<dbReference type="EC" id="2.7.13.3" evidence="2"/>
<comment type="catalytic activity">
    <reaction evidence="1">
        <text>ATP + protein L-histidine = ADP + protein N-phospho-L-histidine.</text>
        <dbReference type="EC" id="2.7.13.3"/>
    </reaction>
</comment>
<dbReference type="AlphaFoldDB" id="A0AAE3SPJ3"/>
<evidence type="ECO:0000313" key="12">
    <source>
        <dbReference type="Proteomes" id="UP001207116"/>
    </source>
</evidence>
<sequence>MKNGALTTAFLIAHLLWVSIPVYAQIIDPGKNNPYNKVFVDTDNFGVSYLDSLELGLERVDSDQVKMVILNDLAYYWHTRNLNRSEELALSGIQMAEDLGDTLALGRFQSTLGAILLRMEKLDSALFVLKKARSRLGPEELPFLLTQMGYVYERQGALDDAADYAMEALKIAESNQDSYGIAVAYSDLSNLFWKQEKYEKGLDYGLRAIDLFEKSGLNNLDYDFTLYVVGNQYLALNQYQEARKNFDHAIAIGERYGFYNNLSDAYISMVELLALQNQYEEASMAAENAIKYAELLDNNFMLMRSWLSLGKLQYLQGKFLSAIESLENSIRIATPEFGDAFFLSQAYENLGKAYAGSHNYKEAYLAFEKYDALKNTVFNAQSDQRISQLEYQFDSAEKDSTILEQESKIQRQRATQTFIIVITAMLVVVLVLLYTTLQSNSRKKELLEQQNREKEYLLKEIHHRVKNNLEIVSSLLALQSAQLQDSKIADAMQKSEQRIHSMSMIHQKLYQGKSLSKIEMRDYFENLGNYIIHTFGKEGEVVLQCNMPALELDVDYAVPIGLIVNELLTNALKYAYPAGQKGLVQVALTQQGKQLFLKVSDDGIGKDITNMRGTGFGTQLIALLTDQLDGKMELSVERGTSVSFEFQLNQAA</sequence>
<feature type="repeat" description="TPR" evidence="8">
    <location>
        <begin position="223"/>
        <end position="256"/>
    </location>
</feature>
<dbReference type="GO" id="GO:0004673">
    <property type="term" value="F:protein histidine kinase activity"/>
    <property type="evidence" value="ECO:0007669"/>
    <property type="project" value="UniProtKB-EC"/>
</dbReference>
<dbReference type="EMBL" id="JAPFQP010000004">
    <property type="protein sequence ID" value="MCX2720286.1"/>
    <property type="molecule type" value="Genomic_DNA"/>
</dbReference>
<keyword evidence="9" id="KW-1133">Transmembrane helix</keyword>
<dbReference type="SMART" id="SM00387">
    <property type="entry name" value="HATPase_c"/>
    <property type="match status" value="1"/>
</dbReference>
<evidence type="ECO:0000256" key="2">
    <source>
        <dbReference type="ARBA" id="ARBA00012438"/>
    </source>
</evidence>
<evidence type="ECO:0000259" key="10">
    <source>
        <dbReference type="PROSITE" id="PS50109"/>
    </source>
</evidence>
<dbReference type="InterPro" id="IPR011495">
    <property type="entry name" value="Sig_transdc_His_kin_sub2_dim/P"/>
</dbReference>
<feature type="repeat" description="TPR" evidence="8">
    <location>
        <begin position="142"/>
        <end position="175"/>
    </location>
</feature>
<evidence type="ECO:0000256" key="4">
    <source>
        <dbReference type="ARBA" id="ARBA00022679"/>
    </source>
</evidence>
<dbReference type="RefSeq" id="WP_266014173.1">
    <property type="nucleotide sequence ID" value="NZ_JAPFQP010000004.1"/>
</dbReference>
<reference evidence="11" key="1">
    <citation type="submission" date="2022-11" db="EMBL/GenBank/DDBJ databases">
        <title>The characterization of three novel Bacteroidetes species and genomic analysis of their roles in tidal elemental geochemical cycles.</title>
        <authorList>
            <person name="Ma K.-J."/>
        </authorList>
    </citation>
    <scope>NUCLEOTIDE SEQUENCE</scope>
    <source>
        <strain evidence="11">M415</strain>
    </source>
</reference>
<dbReference type="Pfam" id="PF07568">
    <property type="entry name" value="HisKA_2"/>
    <property type="match status" value="1"/>
</dbReference>
<dbReference type="Gene3D" id="3.30.565.10">
    <property type="entry name" value="Histidine kinase-like ATPase, C-terminal domain"/>
    <property type="match status" value="1"/>
</dbReference>
<keyword evidence="9" id="KW-0472">Membrane</keyword>
<evidence type="ECO:0000313" key="11">
    <source>
        <dbReference type="EMBL" id="MCX2720286.1"/>
    </source>
</evidence>